<dbReference type="InterPro" id="IPR015422">
    <property type="entry name" value="PyrdxlP-dep_Trfase_small"/>
</dbReference>
<gene>
    <name evidence="7" type="ORF">KK078_08190</name>
</gene>
<dbReference type="GO" id="GO:0008483">
    <property type="term" value="F:transaminase activity"/>
    <property type="evidence" value="ECO:0007669"/>
    <property type="project" value="UniProtKB-KW"/>
</dbReference>
<comment type="caution">
    <text evidence="7">The sequence shown here is derived from an EMBL/GenBank/DDBJ whole genome shotgun (WGS) entry which is preliminary data.</text>
</comment>
<comment type="similarity">
    <text evidence="5">Belongs to the class-II pyridoxal-phosphate-dependent aminotransferase family.</text>
</comment>
<comment type="cofactor">
    <cofactor evidence="1 5">
        <name>pyridoxal 5'-phosphate</name>
        <dbReference type="ChEBI" id="CHEBI:597326"/>
    </cofactor>
</comment>
<dbReference type="InterPro" id="IPR004839">
    <property type="entry name" value="Aminotransferase_I/II_large"/>
</dbReference>
<keyword evidence="4 5" id="KW-0663">Pyridoxal phosphate</keyword>
<keyword evidence="3" id="KW-0808">Transferase</keyword>
<feature type="domain" description="Aminotransferase class I/classII large" evidence="6">
    <location>
        <begin position="44"/>
        <end position="393"/>
    </location>
</feature>
<accession>A0AAP2D8Y5</accession>
<dbReference type="PROSITE" id="PS00599">
    <property type="entry name" value="AA_TRANSFER_CLASS_2"/>
    <property type="match status" value="1"/>
</dbReference>
<evidence type="ECO:0000259" key="6">
    <source>
        <dbReference type="Pfam" id="PF00155"/>
    </source>
</evidence>
<name>A0AAP2D8Y5_9BACT</name>
<evidence type="ECO:0000313" key="8">
    <source>
        <dbReference type="Proteomes" id="UP001319180"/>
    </source>
</evidence>
<keyword evidence="8" id="KW-1185">Reference proteome</keyword>
<dbReference type="PANTHER" id="PTHR13693">
    <property type="entry name" value="CLASS II AMINOTRANSFERASE/8-AMINO-7-OXONONANOATE SYNTHASE"/>
    <property type="match status" value="1"/>
</dbReference>
<comment type="pathway">
    <text evidence="2">Lipid metabolism.</text>
</comment>
<dbReference type="GO" id="GO:0030170">
    <property type="term" value="F:pyridoxal phosphate binding"/>
    <property type="evidence" value="ECO:0007669"/>
    <property type="project" value="InterPro"/>
</dbReference>
<dbReference type="InterPro" id="IPR050087">
    <property type="entry name" value="AON_synthase_class-II"/>
</dbReference>
<dbReference type="Gene3D" id="3.90.1150.10">
    <property type="entry name" value="Aspartate Aminotransferase, domain 1"/>
    <property type="match status" value="1"/>
</dbReference>
<evidence type="ECO:0000256" key="5">
    <source>
        <dbReference type="RuleBase" id="RU003693"/>
    </source>
</evidence>
<dbReference type="AlphaFoldDB" id="A0AAP2D8Y5"/>
<evidence type="ECO:0000313" key="7">
    <source>
        <dbReference type="EMBL" id="MBT1686530.1"/>
    </source>
</evidence>
<dbReference type="EMBL" id="JAHESC010000009">
    <property type="protein sequence ID" value="MBT1686530.1"/>
    <property type="molecule type" value="Genomic_DNA"/>
</dbReference>
<dbReference type="Proteomes" id="UP001319180">
    <property type="component" value="Unassembled WGS sequence"/>
</dbReference>
<dbReference type="RefSeq" id="WP_254089768.1">
    <property type="nucleotide sequence ID" value="NZ_JAHESC010000009.1"/>
</dbReference>
<dbReference type="InterPro" id="IPR015424">
    <property type="entry name" value="PyrdxlP-dep_Trfase"/>
</dbReference>
<dbReference type="Gene3D" id="3.40.640.10">
    <property type="entry name" value="Type I PLP-dependent aspartate aminotransferase-like (Major domain)"/>
    <property type="match status" value="1"/>
</dbReference>
<dbReference type="InterPro" id="IPR001917">
    <property type="entry name" value="Aminotrans_II_pyridoxalP_BS"/>
</dbReference>
<evidence type="ECO:0000256" key="3">
    <source>
        <dbReference type="ARBA" id="ARBA00022679"/>
    </source>
</evidence>
<organism evidence="7 8">
    <name type="scientific">Dawidia soli</name>
    <dbReference type="NCBI Taxonomy" id="2782352"/>
    <lineage>
        <taxon>Bacteria</taxon>
        <taxon>Pseudomonadati</taxon>
        <taxon>Bacteroidota</taxon>
        <taxon>Cytophagia</taxon>
        <taxon>Cytophagales</taxon>
        <taxon>Chryseotaleaceae</taxon>
        <taxon>Dawidia</taxon>
    </lineage>
</organism>
<sequence>MVDLFDKLKMEAGPLAKYSHLPDDYFFFPKLEGEIGPHMKFNGKDVLNWSLNNYLGLANHPEVRKTDAEAAAQYGMGLPMGARMMSGNSVNHLELERQLAEFEQKEDVMLLNFGYQGVVSIIDALVDRKDVIVYDAESHACIIDGVRLHMGKRFVYTHNDMDSLEKQLQRATKLAEETGGGILVITEGVFGMSGKQGDLKGVVALKSKYNFRLFVDDAHGFGTMGKTGAGTGEEQGIQDQIDLYFSTFAKSMASIGAFVAGSKNVIKYLRYSVRSQIYAKSLPMPLVVGALKRLELLKTDPSMKDNLWKIVNAMQNGLKERGFNIGTTTSPVTPVLFKGGVGEAANMAMDLRENYGIFCSVVIYPVVPKDVIMFRIIPTAVHTLEDVERTLSAFSKLKTKLDSGFYREEALVSVTKAI</sequence>
<dbReference type="Pfam" id="PF00155">
    <property type="entry name" value="Aminotran_1_2"/>
    <property type="match status" value="1"/>
</dbReference>
<dbReference type="SUPFAM" id="SSF53383">
    <property type="entry name" value="PLP-dependent transferases"/>
    <property type="match status" value="1"/>
</dbReference>
<reference evidence="7 8" key="1">
    <citation type="submission" date="2021-05" db="EMBL/GenBank/DDBJ databases">
        <title>A Polyphasic approach of four new species of the genus Ohtaekwangia: Ohtaekwangia histidinii sp. nov., Ohtaekwangia cretensis sp. nov., Ohtaekwangia indiensis sp. nov., Ohtaekwangia reichenbachii sp. nov. from diverse environment.</title>
        <authorList>
            <person name="Octaviana S."/>
        </authorList>
    </citation>
    <scope>NUCLEOTIDE SEQUENCE [LARGE SCALE GENOMIC DNA]</scope>
    <source>
        <strain evidence="7 8">PWU37</strain>
    </source>
</reference>
<proteinExistence type="inferred from homology"/>
<protein>
    <submittedName>
        <fullName evidence="7">Aminotransferase class I/II-fold pyridoxal phosphate-dependent enzyme</fullName>
    </submittedName>
</protein>
<evidence type="ECO:0000256" key="1">
    <source>
        <dbReference type="ARBA" id="ARBA00001933"/>
    </source>
</evidence>
<keyword evidence="7" id="KW-0032">Aminotransferase</keyword>
<evidence type="ECO:0000256" key="2">
    <source>
        <dbReference type="ARBA" id="ARBA00005189"/>
    </source>
</evidence>
<dbReference type="InterPro" id="IPR015421">
    <property type="entry name" value="PyrdxlP-dep_Trfase_major"/>
</dbReference>
<evidence type="ECO:0000256" key="4">
    <source>
        <dbReference type="ARBA" id="ARBA00022898"/>
    </source>
</evidence>